<proteinExistence type="predicted"/>
<accession>A0A143QFA8</accession>
<protein>
    <recommendedName>
        <fullName evidence="1">DUF4873 domain-containing protein</fullName>
    </recommendedName>
</protein>
<feature type="domain" description="DUF4873" evidence="1">
    <location>
        <begin position="8"/>
        <end position="96"/>
    </location>
</feature>
<keyword evidence="3" id="KW-1185">Reference proteome</keyword>
<reference evidence="3" key="2">
    <citation type="submission" date="2016-04" db="EMBL/GenBank/DDBJ databases">
        <title>Complete Genome and Plasmid Sequences for Rhodococcus fascians D188 and Draft Sequences for Rhodococcus spp. Isolates PBTS 1 and PBTS 2.</title>
        <authorList>
            <person name="Stamer R."/>
            <person name="Vereecke D."/>
            <person name="Zhang Y."/>
            <person name="Schilkey F."/>
            <person name="Devitt N."/>
            <person name="Randall J."/>
        </authorList>
    </citation>
    <scope>NUCLEOTIDE SEQUENCE [LARGE SCALE GENOMIC DNA]</scope>
    <source>
        <strain evidence="3">PBTS2</strain>
    </source>
</reference>
<evidence type="ECO:0000259" key="1">
    <source>
        <dbReference type="Pfam" id="PF16170"/>
    </source>
</evidence>
<evidence type="ECO:0000313" key="3">
    <source>
        <dbReference type="Proteomes" id="UP000076038"/>
    </source>
</evidence>
<dbReference type="KEGG" id="rhs:A3Q41_00426"/>
<dbReference type="Proteomes" id="UP000076038">
    <property type="component" value="Chromosome"/>
</dbReference>
<evidence type="ECO:0000313" key="2">
    <source>
        <dbReference type="EMBL" id="AMY21750.1"/>
    </source>
</evidence>
<dbReference type="AlphaFoldDB" id="A0A143QFA8"/>
<dbReference type="EMBL" id="CP015220">
    <property type="protein sequence ID" value="AMY21750.1"/>
    <property type="molecule type" value="Genomic_DNA"/>
</dbReference>
<gene>
    <name evidence="2" type="ORF">A3Q41_00426</name>
</gene>
<dbReference type="PATRIC" id="fig|1653479.3.peg.428"/>
<dbReference type="RefSeq" id="WP_027498244.1">
    <property type="nucleotide sequence ID" value="NZ_CP015220.1"/>
</dbReference>
<dbReference type="InterPro" id="IPR032371">
    <property type="entry name" value="DUF4873"/>
</dbReference>
<dbReference type="OrthoDB" id="3683556at2"/>
<name>A0A143QFA8_RHOFA</name>
<organism evidence="2 3">
    <name type="scientific">Rhodococcoides fascians</name>
    <name type="common">Rhodococcus fascians</name>
    <dbReference type="NCBI Taxonomy" id="1828"/>
    <lineage>
        <taxon>Bacteria</taxon>
        <taxon>Bacillati</taxon>
        <taxon>Actinomycetota</taxon>
        <taxon>Actinomycetes</taxon>
        <taxon>Mycobacteriales</taxon>
        <taxon>Nocardiaceae</taxon>
        <taxon>Rhodococcoides</taxon>
    </lineage>
</organism>
<reference evidence="2 3" key="1">
    <citation type="journal article" date="2016" name="Genome Announc.">
        <title>Complete Genome and Plasmid Sequences for Rhodococcus fascians D188 and Draft Sequences for Rhodococcus Isolates PBTS 1 and PBTS 2.</title>
        <authorList>
            <person name="Stamler R.A."/>
            <person name="Vereecke D."/>
            <person name="Zhang Y."/>
            <person name="Schilkey F."/>
            <person name="Devitt N."/>
            <person name="Randall J.J."/>
        </authorList>
    </citation>
    <scope>NUCLEOTIDE SEQUENCE [LARGE SCALE GENOMIC DNA]</scope>
    <source>
        <strain evidence="2 3">PBTS2</strain>
    </source>
</reference>
<dbReference type="Pfam" id="PF16170">
    <property type="entry name" value="DUF4873"/>
    <property type="match status" value="1"/>
</dbReference>
<sequence>MSDDHDLDYSGEGTLVCRGKEIAVGVKIKGYFQPLNGLYTWYGRIDKNDALHAALSGRRTVAVFATPEGRAECVVGDPDFWDRYRISGTSRPPYHIPTTLEEVESIAESEHQG</sequence>